<organism evidence="2 3">
    <name type="scientific">Oxobacter pfennigii</name>
    <dbReference type="NCBI Taxonomy" id="36849"/>
    <lineage>
        <taxon>Bacteria</taxon>
        <taxon>Bacillati</taxon>
        <taxon>Bacillota</taxon>
        <taxon>Clostridia</taxon>
        <taxon>Eubacteriales</taxon>
        <taxon>Clostridiaceae</taxon>
        <taxon>Oxobacter</taxon>
    </lineage>
</organism>
<dbReference type="Proteomes" id="UP000050326">
    <property type="component" value="Unassembled WGS sequence"/>
</dbReference>
<keyword evidence="3" id="KW-1185">Reference proteome</keyword>
<proteinExistence type="predicted"/>
<feature type="transmembrane region" description="Helical" evidence="1">
    <location>
        <begin position="12"/>
        <end position="35"/>
    </location>
</feature>
<comment type="caution">
    <text evidence="2">The sequence shown here is derived from an EMBL/GenBank/DDBJ whole genome shotgun (WGS) entry which is preliminary data.</text>
</comment>
<name>A0A0P8YBF7_9CLOT</name>
<dbReference type="AlphaFoldDB" id="A0A0P8YBF7"/>
<dbReference type="EMBL" id="LKET01000032">
    <property type="protein sequence ID" value="KPU44377.1"/>
    <property type="molecule type" value="Genomic_DNA"/>
</dbReference>
<protein>
    <submittedName>
        <fullName evidence="2">Uncharacterized protein</fullName>
    </submittedName>
</protein>
<sequence>MVKKIKQFFDNPIFILTGTAIGAVAGGILGIIAYYEQLLG</sequence>
<evidence type="ECO:0000313" key="3">
    <source>
        <dbReference type="Proteomes" id="UP000050326"/>
    </source>
</evidence>
<keyword evidence="1" id="KW-0472">Membrane</keyword>
<evidence type="ECO:0000313" key="2">
    <source>
        <dbReference type="EMBL" id="KPU44377.1"/>
    </source>
</evidence>
<gene>
    <name evidence="2" type="ORF">OXPF_25470</name>
</gene>
<keyword evidence="1" id="KW-0812">Transmembrane</keyword>
<evidence type="ECO:0000256" key="1">
    <source>
        <dbReference type="SAM" id="Phobius"/>
    </source>
</evidence>
<accession>A0A0P8YBF7</accession>
<keyword evidence="1" id="KW-1133">Transmembrane helix</keyword>
<reference evidence="2 3" key="1">
    <citation type="submission" date="2015-09" db="EMBL/GenBank/DDBJ databases">
        <title>Genome sequence of Oxobacter pfennigii DSM 3222.</title>
        <authorList>
            <person name="Poehlein A."/>
            <person name="Bengelsdorf F.R."/>
            <person name="Schiel-Bengelsdorf B."/>
            <person name="Duerre P."/>
            <person name="Daniel R."/>
        </authorList>
    </citation>
    <scope>NUCLEOTIDE SEQUENCE [LARGE SCALE GENOMIC DNA]</scope>
    <source>
        <strain evidence="2 3">DSM 3222</strain>
    </source>
</reference>